<dbReference type="InterPro" id="IPR010090">
    <property type="entry name" value="Phage_tape_meas"/>
</dbReference>
<proteinExistence type="predicted"/>
<dbReference type="Pfam" id="PF10145">
    <property type="entry name" value="PhageMin_Tail"/>
    <property type="match status" value="1"/>
</dbReference>
<dbReference type="RefSeq" id="WP_092438620.1">
    <property type="nucleotide sequence ID" value="NZ_FMYP01000035.1"/>
</dbReference>
<dbReference type="STRING" id="1640674.SAMN05216323_103534"/>
<feature type="domain" description="Phage tail tape measure protein" evidence="1">
    <location>
        <begin position="176"/>
        <end position="333"/>
    </location>
</feature>
<dbReference type="AlphaFoldDB" id="A0A1G6MCQ4"/>
<accession>A0A1G6MCQ4</accession>
<evidence type="ECO:0000313" key="3">
    <source>
        <dbReference type="Proteomes" id="UP000199452"/>
    </source>
</evidence>
<organism evidence="2 3">
    <name type="scientific">Williamwhitmania taraxaci</name>
    <dbReference type="NCBI Taxonomy" id="1640674"/>
    <lineage>
        <taxon>Bacteria</taxon>
        <taxon>Pseudomonadati</taxon>
        <taxon>Bacteroidota</taxon>
        <taxon>Bacteroidia</taxon>
        <taxon>Bacteroidales</taxon>
        <taxon>Williamwhitmaniaceae</taxon>
        <taxon>Williamwhitmania</taxon>
    </lineage>
</organism>
<dbReference type="OrthoDB" id="1219342at2"/>
<dbReference type="NCBIfam" id="TIGR01760">
    <property type="entry name" value="tape_meas_TP901"/>
    <property type="match status" value="1"/>
</dbReference>
<dbReference type="Proteomes" id="UP000199452">
    <property type="component" value="Unassembled WGS sequence"/>
</dbReference>
<evidence type="ECO:0000259" key="1">
    <source>
        <dbReference type="Pfam" id="PF10145"/>
    </source>
</evidence>
<name>A0A1G6MCQ4_9BACT</name>
<reference evidence="2 3" key="1">
    <citation type="submission" date="2016-09" db="EMBL/GenBank/DDBJ databases">
        <authorList>
            <person name="Capua I."/>
            <person name="De Benedictis P."/>
            <person name="Joannis T."/>
            <person name="Lombin L.H."/>
            <person name="Cattoli G."/>
        </authorList>
    </citation>
    <scope>NUCLEOTIDE SEQUENCE [LARGE SCALE GENOMIC DNA]</scope>
    <source>
        <strain evidence="2 3">A7P-90m</strain>
    </source>
</reference>
<gene>
    <name evidence="2" type="ORF">SAMN05216323_103534</name>
</gene>
<sequence>MDGQAKVNLILELKDRMKTSLSQAKSRLNSGVMDMKGKLGDLKSSYRTLEHASGSSFMAIRSRLSLLKTSHVEAFRAMKDEIPGVGRALGLLKNPLMLAGAAVVGLGALFQASTKQAAEFSYGYRQLSMLNIDKPMQDLKALRGIVLDTAFQKGFDPGNTTKAFFDVQSVTGKYGSEVKEIVAKQGEFAQLMQADFNSWIEGTAKAMANYGFGADKLDEFNRAAFATVKTGVTTFDELAKVQSVFAGSAASAKQEFASANKVFSLFTVKVKSADEAATLTKSLFNDLTKQTTIDAFKKIGISMYDNSGKIKQADKLMLELNAKFKALGSNDKSLVALKNQFSGSEGLISFIQAAMDSTGQLQTTLSSFDASEFGLNKALAIAKEDINYINQQLENKLKVSMIKLGEAWMPYKEGLASGAAAALDNTSWAFTGPSSRGDKYRSTGAQEIVEMFSSIIGNPGKHKTAEFDAAFAKIDKLIPYFQSKVDDNRGYKAGYNEYTDLASGLGTWGTPSSVRRQQYYSASGSTEALFSLRKQLLEVYGKLPMNHDSLLDQEAIKPDPSKDENTSLVGSDSVEKITGSANQIRNVTINIDAFVKGGINTEQTNLQQMNEKQIEAYLHDMFMRVIANVDTAYQR</sequence>
<evidence type="ECO:0000313" key="2">
    <source>
        <dbReference type="EMBL" id="SDC53097.1"/>
    </source>
</evidence>
<keyword evidence="3" id="KW-1185">Reference proteome</keyword>
<protein>
    <submittedName>
        <fullName evidence="2">Phage tail tape measure protein, TP901 family, core region</fullName>
    </submittedName>
</protein>
<dbReference type="EMBL" id="FMYP01000035">
    <property type="protein sequence ID" value="SDC53097.1"/>
    <property type="molecule type" value="Genomic_DNA"/>
</dbReference>